<evidence type="ECO:0000313" key="1">
    <source>
        <dbReference type="EMBL" id="UPW01334.1"/>
    </source>
</evidence>
<name>A0A8U0IM98_9EURY</name>
<dbReference type="RefSeq" id="WP_248655739.1">
    <property type="nucleotide sequence ID" value="NZ_CP096658.1"/>
</dbReference>
<organism evidence="1 2">
    <name type="scientific">Halorussus gelatinilyticus</name>
    <dbReference type="NCBI Taxonomy" id="2937524"/>
    <lineage>
        <taxon>Archaea</taxon>
        <taxon>Methanobacteriati</taxon>
        <taxon>Methanobacteriota</taxon>
        <taxon>Stenosarchaea group</taxon>
        <taxon>Halobacteria</taxon>
        <taxon>Halobacteriales</taxon>
        <taxon>Haladaptataceae</taxon>
        <taxon>Halorussus</taxon>
    </lineage>
</organism>
<dbReference type="EMBL" id="CP096658">
    <property type="protein sequence ID" value="UPW01334.1"/>
    <property type="molecule type" value="Genomic_DNA"/>
</dbReference>
<sequence length="50" mass="5666">MVLEDRTRRRAKTPVPEPAGPFGDRGDVLIVVAGFFITVDALYDVYRRQT</sequence>
<protein>
    <submittedName>
        <fullName evidence="1">Uncharacterized protein</fullName>
    </submittedName>
</protein>
<keyword evidence="2" id="KW-1185">Reference proteome</keyword>
<accession>A0A8U0IM98</accession>
<reference evidence="1" key="1">
    <citation type="submission" date="2022-04" db="EMBL/GenBank/DDBJ databases">
        <title>Diverse halophilic archaea isolated from saline environments.</title>
        <authorList>
            <person name="Cui H.-L."/>
        </authorList>
    </citation>
    <scope>NUCLEOTIDE SEQUENCE</scope>
    <source>
        <strain evidence="1">XZYJT40</strain>
    </source>
</reference>
<dbReference type="GeneID" id="72189054"/>
<gene>
    <name evidence="1" type="ORF">M0R88_04325</name>
</gene>
<dbReference type="Proteomes" id="UP000830434">
    <property type="component" value="Chromosome"/>
</dbReference>
<dbReference type="AlphaFoldDB" id="A0A8U0IM98"/>
<proteinExistence type="predicted"/>
<dbReference type="KEGG" id="haxz:M0R88_04325"/>
<evidence type="ECO:0000313" key="2">
    <source>
        <dbReference type="Proteomes" id="UP000830434"/>
    </source>
</evidence>